<dbReference type="PANTHER" id="PTHR10039">
    <property type="entry name" value="AMELOGENIN"/>
    <property type="match status" value="1"/>
</dbReference>
<dbReference type="OrthoDB" id="5418336at2759"/>
<dbReference type="InterPro" id="IPR027417">
    <property type="entry name" value="P-loop_NTPase"/>
</dbReference>
<keyword evidence="6" id="KW-1185">Reference proteome</keyword>
<dbReference type="Pfam" id="PF13424">
    <property type="entry name" value="TPR_12"/>
    <property type="match status" value="1"/>
</dbReference>
<dbReference type="Proteomes" id="UP000800094">
    <property type="component" value="Unassembled WGS sequence"/>
</dbReference>
<dbReference type="SUPFAM" id="SSF48452">
    <property type="entry name" value="TPR-like"/>
    <property type="match status" value="2"/>
</dbReference>
<dbReference type="GeneID" id="54582962"/>
<protein>
    <submittedName>
        <fullName evidence="5">Uncharacterized protein</fullName>
    </submittedName>
</protein>
<feature type="domain" description="Nephrocystin 3-like N-terminal" evidence="4">
    <location>
        <begin position="31"/>
        <end position="204"/>
    </location>
</feature>
<dbReference type="EMBL" id="ML987200">
    <property type="protein sequence ID" value="KAF2245333.1"/>
    <property type="molecule type" value="Genomic_DNA"/>
</dbReference>
<gene>
    <name evidence="5" type="ORF">BU26DRAFT_521813</name>
</gene>
<organism evidence="5 6">
    <name type="scientific">Trematosphaeria pertusa</name>
    <dbReference type="NCBI Taxonomy" id="390896"/>
    <lineage>
        <taxon>Eukaryota</taxon>
        <taxon>Fungi</taxon>
        <taxon>Dikarya</taxon>
        <taxon>Ascomycota</taxon>
        <taxon>Pezizomycotina</taxon>
        <taxon>Dothideomycetes</taxon>
        <taxon>Pleosporomycetidae</taxon>
        <taxon>Pleosporales</taxon>
        <taxon>Massarineae</taxon>
        <taxon>Trematosphaeriaceae</taxon>
        <taxon>Trematosphaeria</taxon>
    </lineage>
</organism>
<dbReference type="InterPro" id="IPR054471">
    <property type="entry name" value="GPIID_WHD"/>
</dbReference>
<dbReference type="RefSeq" id="XP_033680337.1">
    <property type="nucleotide sequence ID" value="XM_033829632.1"/>
</dbReference>
<evidence type="ECO:0000256" key="1">
    <source>
        <dbReference type="ARBA" id="ARBA00022737"/>
    </source>
</evidence>
<dbReference type="SUPFAM" id="SSF52540">
    <property type="entry name" value="P-loop containing nucleoside triphosphate hydrolases"/>
    <property type="match status" value="1"/>
</dbReference>
<proteinExistence type="predicted"/>
<dbReference type="Pfam" id="PF13374">
    <property type="entry name" value="TPR_10"/>
    <property type="match status" value="1"/>
</dbReference>
<name>A0A6A6I727_9PLEO</name>
<dbReference type="InterPro" id="IPR056884">
    <property type="entry name" value="NPHP3-like_N"/>
</dbReference>
<feature type="compositionally biased region" description="Low complexity" evidence="2">
    <location>
        <begin position="10"/>
        <end position="19"/>
    </location>
</feature>
<dbReference type="Pfam" id="PF24883">
    <property type="entry name" value="NPHP3_N"/>
    <property type="match status" value="1"/>
</dbReference>
<dbReference type="Gene3D" id="1.25.40.10">
    <property type="entry name" value="Tetratricopeptide repeat domain"/>
    <property type="match status" value="2"/>
</dbReference>
<evidence type="ECO:0000259" key="3">
    <source>
        <dbReference type="Pfam" id="PF22939"/>
    </source>
</evidence>
<dbReference type="Pfam" id="PF22939">
    <property type="entry name" value="WHD_GPIID"/>
    <property type="match status" value="1"/>
</dbReference>
<feature type="domain" description="GPI inositol-deacylase winged helix" evidence="3">
    <location>
        <begin position="324"/>
        <end position="391"/>
    </location>
</feature>
<evidence type="ECO:0000256" key="2">
    <source>
        <dbReference type="SAM" id="MobiDB-lite"/>
    </source>
</evidence>
<dbReference type="AlphaFoldDB" id="A0A6A6I727"/>
<dbReference type="PANTHER" id="PTHR10039:SF17">
    <property type="entry name" value="FUNGAL STAND N-TERMINAL GOODBYE DOMAIN-CONTAINING PROTEIN-RELATED"/>
    <property type="match status" value="1"/>
</dbReference>
<evidence type="ECO:0000313" key="6">
    <source>
        <dbReference type="Proteomes" id="UP000800094"/>
    </source>
</evidence>
<evidence type="ECO:0000259" key="4">
    <source>
        <dbReference type="Pfam" id="PF24883"/>
    </source>
</evidence>
<dbReference type="Gene3D" id="3.40.50.300">
    <property type="entry name" value="P-loop containing nucleotide triphosphate hydrolases"/>
    <property type="match status" value="1"/>
</dbReference>
<reference evidence="5" key="1">
    <citation type="journal article" date="2020" name="Stud. Mycol.">
        <title>101 Dothideomycetes genomes: a test case for predicting lifestyles and emergence of pathogens.</title>
        <authorList>
            <person name="Haridas S."/>
            <person name="Albert R."/>
            <person name="Binder M."/>
            <person name="Bloem J."/>
            <person name="Labutti K."/>
            <person name="Salamov A."/>
            <person name="Andreopoulos B."/>
            <person name="Baker S."/>
            <person name="Barry K."/>
            <person name="Bills G."/>
            <person name="Bluhm B."/>
            <person name="Cannon C."/>
            <person name="Castanera R."/>
            <person name="Culley D."/>
            <person name="Daum C."/>
            <person name="Ezra D."/>
            <person name="Gonzalez J."/>
            <person name="Henrissat B."/>
            <person name="Kuo A."/>
            <person name="Liang C."/>
            <person name="Lipzen A."/>
            <person name="Lutzoni F."/>
            <person name="Magnuson J."/>
            <person name="Mondo S."/>
            <person name="Nolan M."/>
            <person name="Ohm R."/>
            <person name="Pangilinan J."/>
            <person name="Park H.-J."/>
            <person name="Ramirez L."/>
            <person name="Alfaro M."/>
            <person name="Sun H."/>
            <person name="Tritt A."/>
            <person name="Yoshinaga Y."/>
            <person name="Zwiers L.-H."/>
            <person name="Turgeon B."/>
            <person name="Goodwin S."/>
            <person name="Spatafora J."/>
            <person name="Crous P."/>
            <person name="Grigoriev I."/>
        </authorList>
    </citation>
    <scope>NUCLEOTIDE SEQUENCE</scope>
    <source>
        <strain evidence="5">CBS 122368</strain>
    </source>
</reference>
<feature type="region of interest" description="Disordered" evidence="2">
    <location>
        <begin position="1"/>
        <end position="26"/>
    </location>
</feature>
<sequence>MSGTARKRAASTTGASSSGDQRGKRQRLPATCEWILREAAYRSWKDIENVESPVLWIHGPPACGKTFLTQFILEDIQREETGAVTLATLSYFCDANSTPASVLRSFLVQLLQSRALADRDRAIITEFAAEVAPGDDVLPLDETYRLWDAFSSVIPDLDCVRIVIDGLDELPDNNAQPSAFDLPSRLADLARSHAAVTKLLLSSRTVSNIRRATAGSASIPVTAASVQEDLELFIQTELAEHPGLNPWRRSVCAAVLEQAEGNFIWAVLAVKKLAEEAPLSASLEDEEQFSESLKSIPASLDDLYLSVFSKQAAGLTRSQVLLRDQILRWILFAVRPLSLVETANAIDVESNAFIQDLEAQAIEVCGSLIKIENGVLKPVHHSLREFLLRDHPAQKEILSVERGSSNLRIAKSLVTYLAHPSFSSIEDPLNSAHFPTTHPLAEYASLYWVYHVSNAAYDTNLQASISQFFSKPTNWVEWADKLLPHFLPRSRLQIPPRPFNTARFLHLFILKAQLVSYFKEPEKTAFANMVEDSLRLTYESFVAQAQSKSGPESLEAVRRLLDLAEVYSWLPKYKSQGLAQLQAASFIISGASEPGAPDLGITVSQALADDYKRAGRYKDAQHILEGLISNARLSSKDPRQMFAIDSLGWVAMRLGDMEAAQTYLEDAKTLAAQIYGTQSPMTLRSKVTLAEVLGKLGRHEEAEALCSELKEQLRQHRDDGVPLPKDSISQLHTLGAIFMQEEKFREARDTYRVVVDDRRKIFGGEHGMTLGAEMQLGIALEKSGDQEGARKLFENLLPRQVKALGENHPDVKLVKGELENMW</sequence>
<accession>A0A6A6I727</accession>
<keyword evidence="1" id="KW-0677">Repeat</keyword>
<evidence type="ECO:0000313" key="5">
    <source>
        <dbReference type="EMBL" id="KAF2245333.1"/>
    </source>
</evidence>
<dbReference type="InterPro" id="IPR011990">
    <property type="entry name" value="TPR-like_helical_dom_sf"/>
</dbReference>